<sequence length="137" mass="15192">MTCGASLFERLGNTADTRTGLSREARLMASVAAHLSRMLSTRAGSVHMLPDYGLPDLNDMRLSLHDTLRHAQKSIEHFIGTYEPRLSHVRVMAEPDHDNVLMFMFSIKAFLEVDGVNKEVVFHGALDGRGCVNVSSH</sequence>
<gene>
    <name evidence="2" type="ORF">SAMN05216593_101272</name>
</gene>
<name>A0A1M7JDC7_9PSED</name>
<dbReference type="RefSeq" id="WP_073161922.1">
    <property type="nucleotide sequence ID" value="NZ_FRDA01000001.1"/>
</dbReference>
<dbReference type="Proteomes" id="UP000183983">
    <property type="component" value="Unassembled WGS sequence"/>
</dbReference>
<dbReference type="EMBL" id="FRDA01000001">
    <property type="protein sequence ID" value="SHM51110.1"/>
    <property type="molecule type" value="Genomic_DNA"/>
</dbReference>
<reference evidence="2 3" key="1">
    <citation type="submission" date="2016-11" db="EMBL/GenBank/DDBJ databases">
        <authorList>
            <person name="Jaros S."/>
            <person name="Januszkiewicz K."/>
            <person name="Wedrychowicz H."/>
        </authorList>
    </citation>
    <scope>NUCLEOTIDE SEQUENCE [LARGE SCALE GENOMIC DNA]</scope>
    <source>
        <strain evidence="2 3">LMG 26898</strain>
    </source>
</reference>
<dbReference type="InterPro" id="IPR017737">
    <property type="entry name" value="TssE1-like"/>
</dbReference>
<dbReference type="SUPFAM" id="SSF160719">
    <property type="entry name" value="gpW/gp25-like"/>
    <property type="match status" value="1"/>
</dbReference>
<feature type="domain" description="IraD/Gp25-like" evidence="1">
    <location>
        <begin position="26"/>
        <end position="112"/>
    </location>
</feature>
<accession>A0A1M7JDC7</accession>
<dbReference type="PANTHER" id="PTHR38595">
    <property type="entry name" value="CYTOPLASMIC PROTEIN-RELATED"/>
    <property type="match status" value="1"/>
</dbReference>
<dbReference type="AlphaFoldDB" id="A0A1M7JDC7"/>
<dbReference type="InterPro" id="IPR007048">
    <property type="entry name" value="IraD/Gp25-like"/>
</dbReference>
<dbReference type="PANTHER" id="PTHR38595:SF2">
    <property type="entry name" value="TYPE VI SECRETION SYSTEM BASEPLATE SUBUNIT TSSE"/>
    <property type="match status" value="1"/>
</dbReference>
<dbReference type="STRING" id="1190415.SAMN05216593_101272"/>
<dbReference type="InterPro" id="IPR053176">
    <property type="entry name" value="T6SS_TssE1-like"/>
</dbReference>
<organism evidence="2 3">
    <name type="scientific">Pseudomonas asturiensis</name>
    <dbReference type="NCBI Taxonomy" id="1190415"/>
    <lineage>
        <taxon>Bacteria</taxon>
        <taxon>Pseudomonadati</taxon>
        <taxon>Pseudomonadota</taxon>
        <taxon>Gammaproteobacteria</taxon>
        <taxon>Pseudomonadales</taxon>
        <taxon>Pseudomonadaceae</taxon>
        <taxon>Pseudomonas</taxon>
    </lineage>
</organism>
<dbReference type="Pfam" id="PF04965">
    <property type="entry name" value="GPW_gp25"/>
    <property type="match status" value="1"/>
</dbReference>
<protein>
    <submittedName>
        <fullName evidence="2">Type VI secretion system protein</fullName>
    </submittedName>
</protein>
<proteinExistence type="predicted"/>
<evidence type="ECO:0000313" key="3">
    <source>
        <dbReference type="Proteomes" id="UP000183983"/>
    </source>
</evidence>
<evidence type="ECO:0000259" key="1">
    <source>
        <dbReference type="Pfam" id="PF04965"/>
    </source>
</evidence>
<dbReference type="NCBIfam" id="TIGR03357">
    <property type="entry name" value="VI_zyme"/>
    <property type="match status" value="1"/>
</dbReference>
<dbReference type="Gene3D" id="3.10.450.40">
    <property type="match status" value="1"/>
</dbReference>
<evidence type="ECO:0000313" key="2">
    <source>
        <dbReference type="EMBL" id="SHM51110.1"/>
    </source>
</evidence>
<dbReference type="OrthoDB" id="6399624at2"/>